<name>A0AAV6TDS7_9ARAC</name>
<evidence type="ECO:0000313" key="1">
    <source>
        <dbReference type="EMBL" id="KAG8156055.1"/>
    </source>
</evidence>
<keyword evidence="2" id="KW-1185">Reference proteome</keyword>
<sequence length="168" mass="19187">MDSYLCSGVHTLLSISSISSVKRATAFLLRERPQESDRTPGSYFSGFGLRNSRTNRTVISILGPNIFPSPLCHDRLFFQIQSGDVHNHHRINLLPCRFSSNARGGNANSWVGTTRRTLQRQPSTPYIRRKQQLLPPKNQCSTSPSRFSSARFPPLRRKKKNLWDYNLL</sequence>
<comment type="caution">
    <text evidence="1">The sequence shown here is derived from an EMBL/GenBank/DDBJ whole genome shotgun (WGS) entry which is preliminary data.</text>
</comment>
<gene>
    <name evidence="1" type="ORF">JTE90_016437</name>
</gene>
<dbReference type="EMBL" id="JAFNEN010006357">
    <property type="protein sequence ID" value="KAG8156055.1"/>
    <property type="molecule type" value="Genomic_DNA"/>
</dbReference>
<accession>A0AAV6TDS7</accession>
<protein>
    <submittedName>
        <fullName evidence="1">Uncharacterized protein</fullName>
    </submittedName>
</protein>
<evidence type="ECO:0000313" key="2">
    <source>
        <dbReference type="Proteomes" id="UP000827092"/>
    </source>
</evidence>
<dbReference type="AlphaFoldDB" id="A0AAV6TDS7"/>
<dbReference type="Proteomes" id="UP000827092">
    <property type="component" value="Unassembled WGS sequence"/>
</dbReference>
<reference evidence="1 2" key="1">
    <citation type="journal article" date="2022" name="Nat. Ecol. Evol.">
        <title>A masculinizing supergene underlies an exaggerated male reproductive morph in a spider.</title>
        <authorList>
            <person name="Hendrickx F."/>
            <person name="De Corte Z."/>
            <person name="Sonet G."/>
            <person name="Van Belleghem S.M."/>
            <person name="Kostlbacher S."/>
            <person name="Vangestel C."/>
        </authorList>
    </citation>
    <scope>NUCLEOTIDE SEQUENCE [LARGE SCALE GENOMIC DNA]</scope>
    <source>
        <strain evidence="1">W744_W776</strain>
    </source>
</reference>
<organism evidence="1 2">
    <name type="scientific">Oedothorax gibbosus</name>
    <dbReference type="NCBI Taxonomy" id="931172"/>
    <lineage>
        <taxon>Eukaryota</taxon>
        <taxon>Metazoa</taxon>
        <taxon>Ecdysozoa</taxon>
        <taxon>Arthropoda</taxon>
        <taxon>Chelicerata</taxon>
        <taxon>Arachnida</taxon>
        <taxon>Araneae</taxon>
        <taxon>Araneomorphae</taxon>
        <taxon>Entelegynae</taxon>
        <taxon>Araneoidea</taxon>
        <taxon>Linyphiidae</taxon>
        <taxon>Erigoninae</taxon>
        <taxon>Oedothorax</taxon>
    </lineage>
</organism>
<proteinExistence type="predicted"/>